<dbReference type="PANTHER" id="PTHR39966:SF1">
    <property type="entry name" value="HEMERYTHRIN-LIKE DOMAIN-CONTAINING PROTEIN"/>
    <property type="match status" value="1"/>
</dbReference>
<dbReference type="PANTHER" id="PTHR39966">
    <property type="entry name" value="BLL2471 PROTEIN-RELATED"/>
    <property type="match status" value="1"/>
</dbReference>
<protein>
    <submittedName>
        <fullName evidence="2">Hemerythrin domain-containing protein</fullName>
    </submittedName>
</protein>
<accession>A0ABX1N5S1</accession>
<proteinExistence type="predicted"/>
<dbReference type="CDD" id="cd12108">
    <property type="entry name" value="Hr-like"/>
    <property type="match status" value="1"/>
</dbReference>
<dbReference type="RefSeq" id="WP_169199840.1">
    <property type="nucleotide sequence ID" value="NZ_WTVH02000009.1"/>
</dbReference>
<dbReference type="InterPro" id="IPR012312">
    <property type="entry name" value="Hemerythrin-like"/>
</dbReference>
<dbReference type="EMBL" id="WTVH01000033">
    <property type="protein sequence ID" value="NMF94622.1"/>
    <property type="molecule type" value="Genomic_DNA"/>
</dbReference>
<name>A0ABX1N5S1_9RHOO</name>
<gene>
    <name evidence="2" type="ORF">GO608_14935</name>
</gene>
<evidence type="ECO:0000313" key="2">
    <source>
        <dbReference type="EMBL" id="NMF94622.1"/>
    </source>
</evidence>
<evidence type="ECO:0000313" key="3">
    <source>
        <dbReference type="Proteomes" id="UP000601990"/>
    </source>
</evidence>
<evidence type="ECO:0000259" key="1">
    <source>
        <dbReference type="Pfam" id="PF01814"/>
    </source>
</evidence>
<dbReference type="Gene3D" id="1.20.120.520">
    <property type="entry name" value="nmb1532 protein domain like"/>
    <property type="match status" value="1"/>
</dbReference>
<keyword evidence="3" id="KW-1185">Reference proteome</keyword>
<feature type="domain" description="Hemerythrin-like" evidence="1">
    <location>
        <begin position="5"/>
        <end position="138"/>
    </location>
</feature>
<sequence>MCAHIKKWKAEHANYRKLLDLLESRTELFARGEQPDYELMSDVVYYITQFPDRFHHPREDVAFGMLLAHDPSARDVVDELAGQHRQIEASGATLAADLAAAAAGAMMSRATIIDDVCRYVAFLREHMDKEEREIFPRLGAALQKKDWFLVDSAIHLSADPLFGDAVQARFRGIQRQIAAQAGCGCADLTEKACCLE</sequence>
<reference evidence="2" key="1">
    <citation type="submission" date="2019-12" db="EMBL/GenBank/DDBJ databases">
        <title>Comparative genomics gives insights into the taxonomy of the Azoarcus-Aromatoleum group and reveals separate origins of nif in the plant-associated Azoarcus and non-plant-associated Aromatoleum sub-groups.</title>
        <authorList>
            <person name="Lafos M."/>
            <person name="Maluk M."/>
            <person name="Batista M."/>
            <person name="Junghare M."/>
            <person name="Carmona M."/>
            <person name="Faoro H."/>
            <person name="Cruz L.M."/>
            <person name="Battistoni F."/>
            <person name="De Souza E."/>
            <person name="Pedrosa F."/>
            <person name="Chen W.-M."/>
            <person name="Poole P.S."/>
            <person name="Dixon R.A."/>
            <person name="James E.K."/>
        </authorList>
    </citation>
    <scope>NUCLEOTIDE SEQUENCE</scope>
    <source>
        <strain evidence="2">U120</strain>
    </source>
</reference>
<dbReference type="Proteomes" id="UP000601990">
    <property type="component" value="Unassembled WGS sequence"/>
</dbReference>
<dbReference type="Pfam" id="PF01814">
    <property type="entry name" value="Hemerythrin"/>
    <property type="match status" value="1"/>
</dbReference>
<organism evidence="2 3">
    <name type="scientific">Aromatoleum buckelii</name>
    <dbReference type="NCBI Taxonomy" id="200254"/>
    <lineage>
        <taxon>Bacteria</taxon>
        <taxon>Pseudomonadati</taxon>
        <taxon>Pseudomonadota</taxon>
        <taxon>Betaproteobacteria</taxon>
        <taxon>Rhodocyclales</taxon>
        <taxon>Rhodocyclaceae</taxon>
        <taxon>Aromatoleum</taxon>
    </lineage>
</organism>
<comment type="caution">
    <text evidence="2">The sequence shown here is derived from an EMBL/GenBank/DDBJ whole genome shotgun (WGS) entry which is preliminary data.</text>
</comment>